<gene>
    <name evidence="1" type="ORF">FE784_26925</name>
</gene>
<dbReference type="Proteomes" id="UP000307943">
    <property type="component" value="Unassembled WGS sequence"/>
</dbReference>
<organism evidence="1 2">
    <name type="scientific">Paenibacillus hemerocallicola</name>
    <dbReference type="NCBI Taxonomy" id="1172614"/>
    <lineage>
        <taxon>Bacteria</taxon>
        <taxon>Bacillati</taxon>
        <taxon>Bacillota</taxon>
        <taxon>Bacilli</taxon>
        <taxon>Bacillales</taxon>
        <taxon>Paenibacillaceae</taxon>
        <taxon>Paenibacillus</taxon>
    </lineage>
</organism>
<comment type="caution">
    <text evidence="1">The sequence shown here is derived from an EMBL/GenBank/DDBJ whole genome shotgun (WGS) entry which is preliminary data.</text>
</comment>
<dbReference type="Gene3D" id="2.60.120.260">
    <property type="entry name" value="Galactose-binding domain-like"/>
    <property type="match status" value="1"/>
</dbReference>
<protein>
    <submittedName>
        <fullName evidence="1">Uncharacterized protein</fullName>
    </submittedName>
</protein>
<reference evidence="1 2" key="1">
    <citation type="submission" date="2019-05" db="EMBL/GenBank/DDBJ databases">
        <title>We sequenced the genome of Paenibacillus hemerocallicola KCTC 33185 for further insight into its adaptation and study the phylogeny of Paenibacillus.</title>
        <authorList>
            <person name="Narsing Rao M.P."/>
        </authorList>
    </citation>
    <scope>NUCLEOTIDE SEQUENCE [LARGE SCALE GENOMIC DNA]</scope>
    <source>
        <strain evidence="1 2">KCTC 33185</strain>
    </source>
</reference>
<dbReference type="EMBL" id="VDCQ01000047">
    <property type="protein sequence ID" value="TNJ63169.1"/>
    <property type="molecule type" value="Genomic_DNA"/>
</dbReference>
<dbReference type="InterPro" id="IPR008979">
    <property type="entry name" value="Galactose-bd-like_sf"/>
</dbReference>
<dbReference type="SUPFAM" id="SSF49785">
    <property type="entry name" value="Galactose-binding domain-like"/>
    <property type="match status" value="1"/>
</dbReference>
<proteinExistence type="predicted"/>
<dbReference type="InterPro" id="IPR053161">
    <property type="entry name" value="Ulvan_degrading_GH"/>
</dbReference>
<accession>A0A5C4T4S4</accession>
<dbReference type="GO" id="GO:0005975">
    <property type="term" value="P:carbohydrate metabolic process"/>
    <property type="evidence" value="ECO:0007669"/>
    <property type="project" value="InterPro"/>
</dbReference>
<dbReference type="GO" id="GO:0004553">
    <property type="term" value="F:hydrolase activity, hydrolyzing O-glycosyl compounds"/>
    <property type="evidence" value="ECO:0007669"/>
    <property type="project" value="InterPro"/>
</dbReference>
<dbReference type="PANTHER" id="PTHR36848:SF2">
    <property type="entry name" value="SECRETED PROTEIN"/>
    <property type="match status" value="1"/>
</dbReference>
<name>A0A5C4T4S4_9BACL</name>
<dbReference type="RefSeq" id="WP_139605355.1">
    <property type="nucleotide sequence ID" value="NZ_VDCQ01000047.1"/>
</dbReference>
<sequence>MGEREVEQTLERTIDRTAGQEKIQTIDRTFERQFITPSDEYTPIPFWFWNDALDEVELLGQIGSFAEKGVMGFVIHPRMGIPEEIPYLSDRFMDLVEAAVREASRRGMTVFLYDEAMYPSGSANGLVVEGNPEFASRGLKMAEFDCNEPVLLASALERGDTLVSAQAIRKTGEKAADPDSAVVVQPAGGAVSFEPPDSGRWSIVLFIETNSRGTIRGIHAGEDDGQPDAPAAADLLNPAATAKFIRITHERYYGRLARYFGNTVQAFFTDEPDMLGRRHKKGLVPWTGSFLDLFLEEGLRETDLPLLWLEAETSGDVRAKYRRAVRKRLSFAYYEPLADWCTRHGIAFTGHPAASDDIGLQDHFHIPGQDVVWRWVGPEDGLALEGRHSTMAKCSSDAARHRGRRRNLNEVLGVCGKGNGWALTADDMKWYLDWLFVRGVNMLVPHAFYYSVGGPLRYKERPPDVGPNNIWWPHYKPFVDYMKRMCWLMTDSRNVTPVAVLCREDWLPWKIVKPLYEHQIEFNYLEERLLSGIADIRNGAIRIAGQTYTVLAVENGGVWEQETYEAVNRFRDSGGTVIVLDEAGEASRLLPFTRHIAEAEHIVAALDESTPRVVRMHPPSADIRASLLVKEGQHVLVLVNEGEGGYEGRVTVPVSGRVELWNAWSGEIHPADTRRAEAGSDIGVVLERRQSVVYRIDPDGVGQAGEDDAGPAPAASGRELLLTEGWRAEAPDFPGDVAGLGSWTERPGLEHISGTAVYRCSFGLDEPGAGKRLLLNLGEVHEIAEVRVNGQAAGVAMWAPYVIDIRPYVRQGANELAVAVTNSLANRLDGESLPSGLIGPITITVANS</sequence>
<evidence type="ECO:0000313" key="2">
    <source>
        <dbReference type="Proteomes" id="UP000307943"/>
    </source>
</evidence>
<dbReference type="AlphaFoldDB" id="A0A5C4T4S4"/>
<dbReference type="NCBIfam" id="NF045579">
    <property type="entry name" value="rhamnoside_JR"/>
    <property type="match status" value="1"/>
</dbReference>
<dbReference type="OrthoDB" id="9761519at2"/>
<dbReference type="PANTHER" id="PTHR36848">
    <property type="entry name" value="DNA-BINDING PROTEIN (PUTATIVE SECRETED PROTEIN)-RELATED"/>
    <property type="match status" value="1"/>
</dbReference>
<evidence type="ECO:0000313" key="1">
    <source>
        <dbReference type="EMBL" id="TNJ63169.1"/>
    </source>
</evidence>
<keyword evidence="2" id="KW-1185">Reference proteome</keyword>
<dbReference type="Pfam" id="PF17132">
    <property type="entry name" value="Glyco_hydro_106"/>
    <property type="match status" value="1"/>
</dbReference>